<keyword evidence="2" id="KW-0472">Membrane</keyword>
<feature type="compositionally biased region" description="Low complexity" evidence="1">
    <location>
        <begin position="44"/>
        <end position="55"/>
    </location>
</feature>
<reference evidence="4 5" key="1">
    <citation type="submission" date="2016-07" db="EMBL/GenBank/DDBJ databases">
        <title>Pervasive Adenine N6-methylation of Active Genes in Fungi.</title>
        <authorList>
            <consortium name="DOE Joint Genome Institute"/>
            <person name="Mondo S.J."/>
            <person name="Dannebaum R.O."/>
            <person name="Kuo R.C."/>
            <person name="Labutti K."/>
            <person name="Haridas S."/>
            <person name="Kuo A."/>
            <person name="Salamov A."/>
            <person name="Ahrendt S.R."/>
            <person name="Lipzen A."/>
            <person name="Sullivan W."/>
            <person name="Andreopoulos W.B."/>
            <person name="Clum A."/>
            <person name="Lindquist E."/>
            <person name="Daum C."/>
            <person name="Ramamoorthy G.K."/>
            <person name="Gryganskyi A."/>
            <person name="Culley D."/>
            <person name="Magnuson J.K."/>
            <person name="James T.Y."/>
            <person name="O'Malley M.A."/>
            <person name="Stajich J.E."/>
            <person name="Spatafora J.W."/>
            <person name="Visel A."/>
            <person name="Grigoriev I.V."/>
        </authorList>
    </citation>
    <scope>NUCLEOTIDE SEQUENCE [LARGE SCALE GENOMIC DNA]</scope>
    <source>
        <strain evidence="4 5">CBS 129021</strain>
    </source>
</reference>
<comment type="caution">
    <text evidence="4">The sequence shown here is derived from an EMBL/GenBank/DDBJ whole genome shotgun (WGS) entry which is preliminary data.</text>
</comment>
<keyword evidence="2" id="KW-0812">Transmembrane</keyword>
<proteinExistence type="predicted"/>
<dbReference type="Pfam" id="PF20237">
    <property type="entry name" value="DUF6594"/>
    <property type="match status" value="1"/>
</dbReference>
<dbReference type="EMBL" id="MCFJ01000001">
    <property type="protein sequence ID" value="ORY71678.1"/>
    <property type="molecule type" value="Genomic_DNA"/>
</dbReference>
<feature type="transmembrane region" description="Helical" evidence="2">
    <location>
        <begin position="366"/>
        <end position="384"/>
    </location>
</feature>
<feature type="compositionally biased region" description="Polar residues" evidence="1">
    <location>
        <begin position="1"/>
        <end position="15"/>
    </location>
</feature>
<protein>
    <recommendedName>
        <fullName evidence="3">DUF6594 domain-containing protein</fullName>
    </recommendedName>
</protein>
<dbReference type="RefSeq" id="XP_040721270.1">
    <property type="nucleotide sequence ID" value="XM_040863246.1"/>
</dbReference>
<dbReference type="AlphaFoldDB" id="A0A1Y2EJD1"/>
<dbReference type="GeneID" id="63779458"/>
<feature type="domain" description="DUF6594" evidence="3">
    <location>
        <begin position="71"/>
        <end position="378"/>
    </location>
</feature>
<accession>A0A1Y2EJD1</accession>
<dbReference type="PANTHER" id="PTHR34502">
    <property type="entry name" value="DUF6594 DOMAIN-CONTAINING PROTEIN-RELATED"/>
    <property type="match status" value="1"/>
</dbReference>
<keyword evidence="5" id="KW-1185">Reference proteome</keyword>
<evidence type="ECO:0000313" key="5">
    <source>
        <dbReference type="Proteomes" id="UP000193689"/>
    </source>
</evidence>
<dbReference type="OrthoDB" id="5342093at2759"/>
<feature type="transmembrane region" description="Helical" evidence="2">
    <location>
        <begin position="314"/>
        <end position="334"/>
    </location>
</feature>
<feature type="region of interest" description="Disordered" evidence="1">
    <location>
        <begin position="1"/>
        <end position="61"/>
    </location>
</feature>
<sequence length="390" mass="43651">MNNTSAMAEQGQASPITPAHANSTQHATSSSAAQVPGASSRAQSTNTGNSSRTSSHWTTRPKYLSDATKGWPLLAAKQSGLSGQINGGIVRNFDFLFHRVLIDEQTKLCSMGADLWKMDLEDEDNNSERLRTLSFDKKRLLSPDIPCHTHFHCAGDEKLTQDNRRRSSSLDSPSRMRCQYVHNESKQDPKDAILERLLPRLIRYGELVLLISNLRNLHKVSSRASQDLLKQLHLDALDEEAVRFLREGEDDFISTRTKPFYEPLEWLLYYRRNSFVERLCSSVFRFIFKMRGESAADPHSDHINAKWLQRVSEGILALFSIVILCSPVAILLLASLSKETSLAVVVGFGFAFVIVMTSMGVKFDTVLVGLSAYMAVLVTFLANLQQCHDG</sequence>
<evidence type="ECO:0000259" key="3">
    <source>
        <dbReference type="Pfam" id="PF20237"/>
    </source>
</evidence>
<evidence type="ECO:0000256" key="1">
    <source>
        <dbReference type="SAM" id="MobiDB-lite"/>
    </source>
</evidence>
<dbReference type="Proteomes" id="UP000193689">
    <property type="component" value="Unassembled WGS sequence"/>
</dbReference>
<name>A0A1Y2EJD1_9PEZI</name>
<gene>
    <name evidence="4" type="ORF">BCR38DRAFT_480171</name>
</gene>
<keyword evidence="2" id="KW-1133">Transmembrane helix</keyword>
<organism evidence="4 5">
    <name type="scientific">Pseudomassariella vexata</name>
    <dbReference type="NCBI Taxonomy" id="1141098"/>
    <lineage>
        <taxon>Eukaryota</taxon>
        <taxon>Fungi</taxon>
        <taxon>Dikarya</taxon>
        <taxon>Ascomycota</taxon>
        <taxon>Pezizomycotina</taxon>
        <taxon>Sordariomycetes</taxon>
        <taxon>Xylariomycetidae</taxon>
        <taxon>Amphisphaeriales</taxon>
        <taxon>Pseudomassariaceae</taxon>
        <taxon>Pseudomassariella</taxon>
    </lineage>
</organism>
<feature type="compositionally biased region" description="Low complexity" evidence="1">
    <location>
        <begin position="19"/>
        <end position="34"/>
    </location>
</feature>
<dbReference type="PANTHER" id="PTHR34502:SF5">
    <property type="entry name" value="DUF6594 DOMAIN-CONTAINING PROTEIN"/>
    <property type="match status" value="1"/>
</dbReference>
<feature type="transmembrane region" description="Helical" evidence="2">
    <location>
        <begin position="341"/>
        <end position="360"/>
    </location>
</feature>
<evidence type="ECO:0000256" key="2">
    <source>
        <dbReference type="SAM" id="Phobius"/>
    </source>
</evidence>
<dbReference type="InterPro" id="IPR046529">
    <property type="entry name" value="DUF6594"/>
</dbReference>
<dbReference type="STRING" id="1141098.A0A1Y2EJD1"/>
<dbReference type="InParanoid" id="A0A1Y2EJD1"/>
<evidence type="ECO:0000313" key="4">
    <source>
        <dbReference type="EMBL" id="ORY71678.1"/>
    </source>
</evidence>